<dbReference type="Pfam" id="PF14340">
    <property type="entry name" value="DUF4395"/>
    <property type="match status" value="1"/>
</dbReference>
<evidence type="ECO:0000313" key="4">
    <source>
        <dbReference type="Proteomes" id="UP000657385"/>
    </source>
</evidence>
<dbReference type="InterPro" id="IPR025508">
    <property type="entry name" value="DUF4395"/>
</dbReference>
<feature type="transmembrane region" description="Helical" evidence="1">
    <location>
        <begin position="119"/>
        <end position="143"/>
    </location>
</feature>
<evidence type="ECO:0000313" key="3">
    <source>
        <dbReference type="EMBL" id="MBF9069315.1"/>
    </source>
</evidence>
<evidence type="ECO:0000259" key="2">
    <source>
        <dbReference type="Pfam" id="PF14340"/>
    </source>
</evidence>
<dbReference type="EMBL" id="JADPRT010000005">
    <property type="protein sequence ID" value="MBF9069315.1"/>
    <property type="molecule type" value="Genomic_DNA"/>
</dbReference>
<feature type="transmembrane region" description="Helical" evidence="1">
    <location>
        <begin position="23"/>
        <end position="43"/>
    </location>
</feature>
<gene>
    <name evidence="3" type="ORF">I2501_14920</name>
</gene>
<evidence type="ECO:0000256" key="1">
    <source>
        <dbReference type="SAM" id="Phobius"/>
    </source>
</evidence>
<keyword evidence="1" id="KW-1133">Transmembrane helix</keyword>
<proteinExistence type="predicted"/>
<feature type="transmembrane region" description="Helical" evidence="1">
    <location>
        <begin position="90"/>
        <end position="113"/>
    </location>
</feature>
<keyword evidence="4" id="KW-1185">Reference proteome</keyword>
<keyword evidence="1" id="KW-0472">Membrane</keyword>
<feature type="transmembrane region" description="Helical" evidence="1">
    <location>
        <begin position="49"/>
        <end position="69"/>
    </location>
</feature>
<accession>A0A931B9F1</accession>
<keyword evidence="1" id="KW-0812">Transmembrane</keyword>
<dbReference type="Proteomes" id="UP000657385">
    <property type="component" value="Unassembled WGS sequence"/>
</dbReference>
<comment type="caution">
    <text evidence="3">The sequence shown here is derived from an EMBL/GenBank/DDBJ whole genome shotgun (WGS) entry which is preliminary data.</text>
</comment>
<dbReference type="AlphaFoldDB" id="A0A931B9F1"/>
<name>A0A931B9F1_9ACTN</name>
<sequence length="151" mass="15776">MPLGSSGTSRIDPPRIDPRGPRFAASLTTVVLAVALVTSSGALLAAQGVVFALGALLGLRFSPYGYLFRRLVRPRLGPPTELEDERPPRFAQAVGLAFALVGTVGYLSGALWLGVAATALALAAAFLNAVFGYCLGCEVYLLAVRSRARLS</sequence>
<protein>
    <submittedName>
        <fullName evidence="3">DUF4395 domain-containing protein</fullName>
    </submittedName>
</protein>
<organism evidence="3 4">
    <name type="scientific">Streptacidiphilus fuscans</name>
    <dbReference type="NCBI Taxonomy" id="2789292"/>
    <lineage>
        <taxon>Bacteria</taxon>
        <taxon>Bacillati</taxon>
        <taxon>Actinomycetota</taxon>
        <taxon>Actinomycetes</taxon>
        <taxon>Kitasatosporales</taxon>
        <taxon>Streptomycetaceae</taxon>
        <taxon>Streptacidiphilus</taxon>
    </lineage>
</organism>
<reference evidence="3" key="1">
    <citation type="submission" date="2020-11" db="EMBL/GenBank/DDBJ databases">
        <title>Isolation and identification of active actinomycetes.</title>
        <authorList>
            <person name="Yu B."/>
        </authorList>
    </citation>
    <scope>NUCLEOTIDE SEQUENCE</scope>
    <source>
        <strain evidence="3">NEAU-YB345</strain>
    </source>
</reference>
<feature type="domain" description="DUF4395" evidence="2">
    <location>
        <begin position="16"/>
        <end position="145"/>
    </location>
</feature>
<dbReference type="RefSeq" id="WP_196194463.1">
    <property type="nucleotide sequence ID" value="NZ_JADPRT010000005.1"/>
</dbReference>